<organism evidence="2 3">
    <name type="scientific">Rhodohalobacter sulfatireducens</name>
    <dbReference type="NCBI Taxonomy" id="2911366"/>
    <lineage>
        <taxon>Bacteria</taxon>
        <taxon>Pseudomonadati</taxon>
        <taxon>Balneolota</taxon>
        <taxon>Balneolia</taxon>
        <taxon>Balneolales</taxon>
        <taxon>Balneolaceae</taxon>
        <taxon>Rhodohalobacter</taxon>
    </lineage>
</organism>
<comment type="caution">
    <text evidence="2">The sequence shown here is derived from an EMBL/GenBank/DDBJ whole genome shotgun (WGS) entry which is preliminary data.</text>
</comment>
<reference evidence="2" key="2">
    <citation type="submission" date="2024-05" db="EMBL/GenBank/DDBJ databases">
        <title>Rhodohalobacter halophilus gen. nov., sp. nov., a moderately halophilic member of the family Balneolaceae.</title>
        <authorList>
            <person name="Xia J."/>
        </authorList>
    </citation>
    <scope>NUCLEOTIDE SEQUENCE</scope>
    <source>
        <strain evidence="2">WB101</strain>
    </source>
</reference>
<accession>A0ABS9KJ19</accession>
<evidence type="ECO:0000313" key="2">
    <source>
        <dbReference type="EMBL" id="MCG2590853.1"/>
    </source>
</evidence>
<keyword evidence="1" id="KW-0812">Transmembrane</keyword>
<feature type="transmembrane region" description="Helical" evidence="1">
    <location>
        <begin position="12"/>
        <end position="30"/>
    </location>
</feature>
<protein>
    <submittedName>
        <fullName evidence="2">Uncharacterized protein</fullName>
    </submittedName>
</protein>
<evidence type="ECO:0000256" key="1">
    <source>
        <dbReference type="SAM" id="Phobius"/>
    </source>
</evidence>
<keyword evidence="1" id="KW-0472">Membrane</keyword>
<keyword evidence="3" id="KW-1185">Reference proteome</keyword>
<reference evidence="2" key="1">
    <citation type="submission" date="2022-01" db="EMBL/GenBank/DDBJ databases">
        <authorList>
            <person name="Wang Y."/>
        </authorList>
    </citation>
    <scope>NUCLEOTIDE SEQUENCE</scope>
    <source>
        <strain evidence="2">WB101</strain>
    </source>
</reference>
<evidence type="ECO:0000313" key="3">
    <source>
        <dbReference type="Proteomes" id="UP001165366"/>
    </source>
</evidence>
<dbReference type="Proteomes" id="UP001165366">
    <property type="component" value="Unassembled WGS sequence"/>
</dbReference>
<dbReference type="EMBL" id="JAKLWS010000046">
    <property type="protein sequence ID" value="MCG2590853.1"/>
    <property type="molecule type" value="Genomic_DNA"/>
</dbReference>
<gene>
    <name evidence="2" type="ORF">L6773_19950</name>
</gene>
<keyword evidence="1" id="KW-1133">Transmembrane helix</keyword>
<proteinExistence type="predicted"/>
<name>A0ABS9KJ19_9BACT</name>
<sequence>MSTSYKKPNTPYIILIVLFFLLAAFDAVYIKPADTQTVMIKVEDNQMKEVDSTENLIAKYLIIFN</sequence>